<keyword evidence="4" id="KW-1185">Reference proteome</keyword>
<dbReference type="GO" id="GO:0016757">
    <property type="term" value="F:glycosyltransferase activity"/>
    <property type="evidence" value="ECO:0007669"/>
    <property type="project" value="InterPro"/>
</dbReference>
<dbReference type="InterPro" id="IPR001296">
    <property type="entry name" value="Glyco_trans_1"/>
</dbReference>
<protein>
    <submittedName>
        <fullName evidence="3">Colanic acid/amylovoran biosynthesis glycosyltransferase</fullName>
    </submittedName>
</protein>
<proteinExistence type="predicted"/>
<dbReference type="Pfam" id="PF13439">
    <property type="entry name" value="Glyco_transf_4"/>
    <property type="match status" value="1"/>
</dbReference>
<dbReference type="SUPFAM" id="SSF53756">
    <property type="entry name" value="UDP-Glycosyltransferase/glycogen phosphorylase"/>
    <property type="match status" value="1"/>
</dbReference>
<dbReference type="Gene3D" id="3.40.50.2000">
    <property type="entry name" value="Glycogen Phosphorylase B"/>
    <property type="match status" value="2"/>
</dbReference>
<organism evidence="3 4">
    <name type="scientific">Constantimarinum furrinae</name>
    <dbReference type="NCBI Taxonomy" id="2562285"/>
    <lineage>
        <taxon>Bacteria</taxon>
        <taxon>Pseudomonadati</taxon>
        <taxon>Bacteroidota</taxon>
        <taxon>Flavobacteriia</taxon>
        <taxon>Flavobacteriales</taxon>
        <taxon>Flavobacteriaceae</taxon>
        <taxon>Altibacter/Constantimarinum group</taxon>
        <taxon>Constantimarinum</taxon>
    </lineage>
</organism>
<evidence type="ECO:0000259" key="1">
    <source>
        <dbReference type="Pfam" id="PF00534"/>
    </source>
</evidence>
<reference evidence="3 4" key="1">
    <citation type="submission" date="2020-04" db="EMBL/GenBank/DDBJ databases">
        <title>Genome sequence of Altibacter aquimarinus strain ALE3EI.</title>
        <authorList>
            <person name="Oh H.-M."/>
            <person name="Jang D."/>
        </authorList>
    </citation>
    <scope>NUCLEOTIDE SEQUENCE [LARGE SCALE GENOMIC DNA]</scope>
    <source>
        <strain evidence="3 4">ALE3EI</strain>
    </source>
</reference>
<dbReference type="PANTHER" id="PTHR45947:SF3">
    <property type="entry name" value="SULFOQUINOVOSYL TRANSFERASE SQD2"/>
    <property type="match status" value="1"/>
</dbReference>
<dbReference type="Proteomes" id="UP000515514">
    <property type="component" value="Chromosome"/>
</dbReference>
<dbReference type="EMBL" id="CP052909">
    <property type="protein sequence ID" value="QNJ96711.1"/>
    <property type="molecule type" value="Genomic_DNA"/>
</dbReference>
<feature type="domain" description="Glycosyl transferase family 1" evidence="1">
    <location>
        <begin position="204"/>
        <end position="375"/>
    </location>
</feature>
<evidence type="ECO:0000313" key="4">
    <source>
        <dbReference type="Proteomes" id="UP000515514"/>
    </source>
</evidence>
<dbReference type="InterPro" id="IPR050194">
    <property type="entry name" value="Glycosyltransferase_grp1"/>
</dbReference>
<dbReference type="KEGG" id="alti:ALE3EI_0120"/>
<accession>A0A7G8PQU5</accession>
<evidence type="ECO:0000259" key="2">
    <source>
        <dbReference type="Pfam" id="PF13439"/>
    </source>
</evidence>
<keyword evidence="3" id="KW-0808">Transferase</keyword>
<gene>
    <name evidence="3" type="ORF">ALE3EI_0120</name>
</gene>
<name>A0A7G8PQU5_9FLAO</name>
<dbReference type="InterPro" id="IPR028098">
    <property type="entry name" value="Glyco_trans_4-like_N"/>
</dbReference>
<dbReference type="RefSeq" id="WP_186989804.1">
    <property type="nucleotide sequence ID" value="NZ_CP052909.1"/>
</dbReference>
<dbReference type="Pfam" id="PF00534">
    <property type="entry name" value="Glycos_transf_1"/>
    <property type="match status" value="1"/>
</dbReference>
<evidence type="ECO:0000313" key="3">
    <source>
        <dbReference type="EMBL" id="QNJ96711.1"/>
    </source>
</evidence>
<dbReference type="AlphaFoldDB" id="A0A7G8PQU5"/>
<dbReference type="CDD" id="cd03801">
    <property type="entry name" value="GT4_PimA-like"/>
    <property type="match status" value="1"/>
</dbReference>
<sequence>MQKTIIYKLKEFPTPSETFVVSNMVAAIDAGYEVEIVTDIRHPLSFSSQPELTKKYKLLKRTNTLNDTLLNRWSLLDPFYLFYFLKFCILKRKFDLSYLHILGFYRKYRKNTVFHVHFGSSLPPLHYLKRIGFLKSKIVVTFHGYGAHFLASKETAPQLIKFYNEAISRVTVNSNYLKQILLKKGIRDDLIEVVPIGIDSGFFSRKSSKKPSEVLKLITIGRCIPLKGQHLGLRLVEKLISKGLSVQYTLVGEGPEVARLKALATELNISEHIVFAGKKSQLEIAKLLEDQDVFLMTSTADKDGRREAFGLVSLEAQAMELVVVGFNSGGFPETLRDGVTGYVVPDGDLDAMAQKIEVLYNDRSLLLKMGAEGRKFVTEQFSKQNTTDKYLDLY</sequence>
<dbReference type="PANTHER" id="PTHR45947">
    <property type="entry name" value="SULFOQUINOVOSYL TRANSFERASE SQD2"/>
    <property type="match status" value="1"/>
</dbReference>
<feature type="domain" description="Glycosyltransferase subfamily 4-like N-terminal" evidence="2">
    <location>
        <begin position="92"/>
        <end position="199"/>
    </location>
</feature>